<evidence type="ECO:0000259" key="3">
    <source>
        <dbReference type="Pfam" id="PF04092"/>
    </source>
</evidence>
<dbReference type="GeneID" id="40308819"/>
<evidence type="ECO:0000256" key="1">
    <source>
        <dbReference type="SAM" id="MobiDB-lite"/>
    </source>
</evidence>
<reference evidence="4 5" key="1">
    <citation type="submission" date="2017-09" db="EMBL/GenBank/DDBJ databases">
        <title>Genome sequencing of Besnoitia besnoiti strain Bb-Ger1.</title>
        <authorList>
            <person name="Schares G."/>
            <person name="Venepally P."/>
            <person name="Lorenzi H.A."/>
        </authorList>
    </citation>
    <scope>NUCLEOTIDE SEQUENCE [LARGE SCALE GENOMIC DNA]</scope>
    <source>
        <strain evidence="4 5">Bb-Ger1</strain>
    </source>
</reference>
<feature type="chain" id="PRO_5012653988" description="SRS domain-containing protein" evidence="2">
    <location>
        <begin position="23"/>
        <end position="327"/>
    </location>
</feature>
<dbReference type="EMBL" id="NWUJ01000002">
    <property type="protein sequence ID" value="PFH37380.1"/>
    <property type="molecule type" value="Genomic_DNA"/>
</dbReference>
<sequence length="327" mass="34482">MVSLAKVALALCLLIGKQMCLAVGTVHEVSKDTCKDGAVAFELPAERDSVAFKCISPLVNLNPSDPQYVFKNASAPQESRVKLSGEISGAILENNKPETGENTLTVSFQHKPSQPVELTYICQQEAVSGDTPSVAADREADQADPKFCKVTITVAAKSSPEQPEQEPSEQSGGGNENNGPTAPKDVYECSPDKATEITVSEPRSDVKMKCTDSLVFQPEEKANAFDAGCESVKSLSSLVPGAGRHDEEDIHILSIPRLPEGSKSMALCYQCRPAANLEGKNAEKSCQFKITVKPASSADSGVGGVRDQSTSFSAAAVVAATFAIGSL</sequence>
<feature type="region of interest" description="Disordered" evidence="1">
    <location>
        <begin position="156"/>
        <end position="188"/>
    </location>
</feature>
<feature type="domain" description="SRS" evidence="3">
    <location>
        <begin position="188"/>
        <end position="292"/>
    </location>
</feature>
<dbReference type="GO" id="GO:0016020">
    <property type="term" value="C:membrane"/>
    <property type="evidence" value="ECO:0007669"/>
    <property type="project" value="InterPro"/>
</dbReference>
<feature type="signal peptide" evidence="2">
    <location>
        <begin position="1"/>
        <end position="22"/>
    </location>
</feature>
<evidence type="ECO:0000313" key="4">
    <source>
        <dbReference type="EMBL" id="PFH37380.1"/>
    </source>
</evidence>
<dbReference type="InterPro" id="IPR007226">
    <property type="entry name" value="SRS_dom"/>
</dbReference>
<evidence type="ECO:0000256" key="2">
    <source>
        <dbReference type="SAM" id="SignalP"/>
    </source>
</evidence>
<dbReference type="InterPro" id="IPR036755">
    <property type="entry name" value="SRS_dom_sf"/>
</dbReference>
<comment type="caution">
    <text evidence="4">The sequence shown here is derived from an EMBL/GenBank/DDBJ whole genome shotgun (WGS) entry which is preliminary data.</text>
</comment>
<feature type="domain" description="SRS" evidence="3">
    <location>
        <begin position="35"/>
        <end position="154"/>
    </location>
</feature>
<organism evidence="4 5">
    <name type="scientific">Besnoitia besnoiti</name>
    <name type="common">Apicomplexan protozoan</name>
    <dbReference type="NCBI Taxonomy" id="94643"/>
    <lineage>
        <taxon>Eukaryota</taxon>
        <taxon>Sar</taxon>
        <taxon>Alveolata</taxon>
        <taxon>Apicomplexa</taxon>
        <taxon>Conoidasida</taxon>
        <taxon>Coccidia</taxon>
        <taxon>Eucoccidiorida</taxon>
        <taxon>Eimeriorina</taxon>
        <taxon>Sarcocystidae</taxon>
        <taxon>Besnoitia</taxon>
    </lineage>
</organism>
<dbReference type="KEGG" id="bbes:BESB_038380"/>
<dbReference type="Proteomes" id="UP000224006">
    <property type="component" value="Chromosome II"/>
</dbReference>
<accession>A0A2A9MNS2</accession>
<dbReference type="AlphaFoldDB" id="A0A2A9MNS2"/>
<name>A0A2A9MNS2_BESBE</name>
<dbReference type="RefSeq" id="XP_029221389.1">
    <property type="nucleotide sequence ID" value="XM_029362424.1"/>
</dbReference>
<keyword evidence="2" id="KW-0732">Signal</keyword>
<dbReference type="VEuPathDB" id="ToxoDB:BESB_038380"/>
<protein>
    <recommendedName>
        <fullName evidence="3">SRS domain-containing protein</fullName>
    </recommendedName>
</protein>
<evidence type="ECO:0000313" key="5">
    <source>
        <dbReference type="Proteomes" id="UP000224006"/>
    </source>
</evidence>
<proteinExistence type="predicted"/>
<keyword evidence="5" id="KW-1185">Reference proteome</keyword>
<gene>
    <name evidence="4" type="ORF">BESB_038380</name>
</gene>
<dbReference type="Pfam" id="PF04092">
    <property type="entry name" value="SAG"/>
    <property type="match status" value="2"/>
</dbReference>
<dbReference type="OrthoDB" id="10456022at2759"/>
<dbReference type="Gene3D" id="2.60.40.1320">
    <property type="entry name" value="SRS domain"/>
    <property type="match status" value="2"/>
</dbReference>